<dbReference type="Proteomes" id="UP001346149">
    <property type="component" value="Unassembled WGS sequence"/>
</dbReference>
<proteinExistence type="predicted"/>
<evidence type="ECO:0000313" key="2">
    <source>
        <dbReference type="EMBL" id="KAK4782353.1"/>
    </source>
</evidence>
<gene>
    <name evidence="2" type="ORF">SAY86_016455</name>
</gene>
<evidence type="ECO:0000256" key="1">
    <source>
        <dbReference type="SAM" id="Phobius"/>
    </source>
</evidence>
<reference evidence="2 3" key="1">
    <citation type="journal article" date="2023" name="Hortic Res">
        <title>Pangenome of water caltrop reveals structural variations and asymmetric subgenome divergence after allopolyploidization.</title>
        <authorList>
            <person name="Zhang X."/>
            <person name="Chen Y."/>
            <person name="Wang L."/>
            <person name="Yuan Y."/>
            <person name="Fang M."/>
            <person name="Shi L."/>
            <person name="Lu R."/>
            <person name="Comes H.P."/>
            <person name="Ma Y."/>
            <person name="Chen Y."/>
            <person name="Huang G."/>
            <person name="Zhou Y."/>
            <person name="Zheng Z."/>
            <person name="Qiu Y."/>
        </authorList>
    </citation>
    <scope>NUCLEOTIDE SEQUENCE [LARGE SCALE GENOMIC DNA]</scope>
    <source>
        <strain evidence="2">F231</strain>
    </source>
</reference>
<protein>
    <submittedName>
        <fullName evidence="2">Uncharacterized protein</fullName>
    </submittedName>
</protein>
<keyword evidence="1" id="KW-1133">Transmembrane helix</keyword>
<keyword evidence="1" id="KW-0472">Membrane</keyword>
<organism evidence="2 3">
    <name type="scientific">Trapa natans</name>
    <name type="common">Water chestnut</name>
    <dbReference type="NCBI Taxonomy" id="22666"/>
    <lineage>
        <taxon>Eukaryota</taxon>
        <taxon>Viridiplantae</taxon>
        <taxon>Streptophyta</taxon>
        <taxon>Embryophyta</taxon>
        <taxon>Tracheophyta</taxon>
        <taxon>Spermatophyta</taxon>
        <taxon>Magnoliopsida</taxon>
        <taxon>eudicotyledons</taxon>
        <taxon>Gunneridae</taxon>
        <taxon>Pentapetalae</taxon>
        <taxon>rosids</taxon>
        <taxon>malvids</taxon>
        <taxon>Myrtales</taxon>
        <taxon>Lythraceae</taxon>
        <taxon>Trapa</taxon>
    </lineage>
</organism>
<comment type="caution">
    <text evidence="2">The sequence shown here is derived from an EMBL/GenBank/DDBJ whole genome shotgun (WGS) entry which is preliminary data.</text>
</comment>
<sequence length="352" mass="39668">MKPPPWQVYLWNDPYGRWHEPLSLASLATADGLEGLAAMIFQVVHTHVHRPKGIICTFFDNVNTIIHVIDAVPSGLVLGREVTGRHHLRIVLTQEHHRIIPQFVQIPHMCLRIPIIIFILIHLVDIEAHCELVIHGLDDVDGASSASSLYVLTIPGDPAAVISDDLDALKRITPIYPKDFPLRSPHQVRLVNPCTLHRPVVVDKYCRENGDVDFLILVRISCTGPGETNHIEADQRCVTRCVKVSIEICYLLVQVIWLQVNPGTLSTPEEGQGGMVQESESLVVVRRLAWVSRQHHFLYCILVVIEVIVFYSIILFLRRGNNHLGKMNGYPTEGIEQQQFKALFSEDQPSQG</sequence>
<evidence type="ECO:0000313" key="3">
    <source>
        <dbReference type="Proteomes" id="UP001346149"/>
    </source>
</evidence>
<keyword evidence="1" id="KW-0812">Transmembrane</keyword>
<dbReference type="AlphaFoldDB" id="A0AAN7L6X0"/>
<accession>A0AAN7L6X0</accession>
<dbReference type="EMBL" id="JAXQNO010000016">
    <property type="protein sequence ID" value="KAK4782353.1"/>
    <property type="molecule type" value="Genomic_DNA"/>
</dbReference>
<keyword evidence="3" id="KW-1185">Reference proteome</keyword>
<feature type="transmembrane region" description="Helical" evidence="1">
    <location>
        <begin position="296"/>
        <end position="317"/>
    </location>
</feature>
<name>A0AAN7L6X0_TRANT</name>